<accession>A0A517QR44</accession>
<proteinExistence type="predicted"/>
<feature type="chain" id="PRO_5021760735" evidence="1">
    <location>
        <begin position="23"/>
        <end position="385"/>
    </location>
</feature>
<dbReference type="InterPro" id="IPR011050">
    <property type="entry name" value="Pectin_lyase_fold/virulence"/>
</dbReference>
<dbReference type="SMART" id="SM00710">
    <property type="entry name" value="PbH1"/>
    <property type="match status" value="9"/>
</dbReference>
<dbReference type="AlphaFoldDB" id="A0A517QR44"/>
<dbReference type="Pfam" id="PF05048">
    <property type="entry name" value="NosD"/>
    <property type="match status" value="1"/>
</dbReference>
<dbReference type="KEGG" id="tpol:Mal48_33620"/>
<evidence type="ECO:0000313" key="4">
    <source>
        <dbReference type="Proteomes" id="UP000315724"/>
    </source>
</evidence>
<protein>
    <submittedName>
        <fullName evidence="3">Pectate lyase superfamily protein</fullName>
    </submittedName>
</protein>
<evidence type="ECO:0000313" key="3">
    <source>
        <dbReference type="EMBL" id="QDT34102.1"/>
    </source>
</evidence>
<evidence type="ECO:0000256" key="1">
    <source>
        <dbReference type="SAM" id="SignalP"/>
    </source>
</evidence>
<dbReference type="GO" id="GO:0016829">
    <property type="term" value="F:lyase activity"/>
    <property type="evidence" value="ECO:0007669"/>
    <property type="project" value="UniProtKB-KW"/>
</dbReference>
<keyword evidence="1" id="KW-0732">Signal</keyword>
<feature type="signal peptide" evidence="1">
    <location>
        <begin position="1"/>
        <end position="22"/>
    </location>
</feature>
<organism evidence="3 4">
    <name type="scientific">Thalassoglobus polymorphus</name>
    <dbReference type="NCBI Taxonomy" id="2527994"/>
    <lineage>
        <taxon>Bacteria</taxon>
        <taxon>Pseudomonadati</taxon>
        <taxon>Planctomycetota</taxon>
        <taxon>Planctomycetia</taxon>
        <taxon>Planctomycetales</taxon>
        <taxon>Planctomycetaceae</taxon>
        <taxon>Thalassoglobus</taxon>
    </lineage>
</organism>
<dbReference type="InterPro" id="IPR006626">
    <property type="entry name" value="PbH1"/>
</dbReference>
<dbReference type="OrthoDB" id="230201at2"/>
<reference evidence="3 4" key="1">
    <citation type="submission" date="2019-02" db="EMBL/GenBank/DDBJ databases">
        <title>Deep-cultivation of Planctomycetes and their phenomic and genomic characterization uncovers novel biology.</title>
        <authorList>
            <person name="Wiegand S."/>
            <person name="Jogler M."/>
            <person name="Boedeker C."/>
            <person name="Pinto D."/>
            <person name="Vollmers J."/>
            <person name="Rivas-Marin E."/>
            <person name="Kohn T."/>
            <person name="Peeters S.H."/>
            <person name="Heuer A."/>
            <person name="Rast P."/>
            <person name="Oberbeckmann S."/>
            <person name="Bunk B."/>
            <person name="Jeske O."/>
            <person name="Meyerdierks A."/>
            <person name="Storesund J.E."/>
            <person name="Kallscheuer N."/>
            <person name="Luecker S."/>
            <person name="Lage O.M."/>
            <person name="Pohl T."/>
            <person name="Merkel B.J."/>
            <person name="Hornburger P."/>
            <person name="Mueller R.-W."/>
            <person name="Bruemmer F."/>
            <person name="Labrenz M."/>
            <person name="Spormann A.M."/>
            <person name="Op den Camp H."/>
            <person name="Overmann J."/>
            <person name="Amann R."/>
            <person name="Jetten M.S.M."/>
            <person name="Mascher T."/>
            <person name="Medema M.H."/>
            <person name="Devos D.P."/>
            <person name="Kaster A.-K."/>
            <person name="Ovreas L."/>
            <person name="Rohde M."/>
            <person name="Galperin M.Y."/>
            <person name="Jogler C."/>
        </authorList>
    </citation>
    <scope>NUCLEOTIDE SEQUENCE [LARGE SCALE GENOMIC DNA]</scope>
    <source>
        <strain evidence="3 4">Mal48</strain>
    </source>
</reference>
<dbReference type="Gene3D" id="2.160.20.10">
    <property type="entry name" value="Single-stranded right-handed beta-helix, Pectin lyase-like"/>
    <property type="match status" value="1"/>
</dbReference>
<name>A0A517QR44_9PLAN</name>
<evidence type="ECO:0000259" key="2">
    <source>
        <dbReference type="Pfam" id="PF05048"/>
    </source>
</evidence>
<sequence length="385" mass="41024" precursor="true">MTPLFKHAVCLLTILFVATTTATKTTAADSTSTKQVINAAKFDSLQAALDALPKEGGVVLLPPGKFEITEPLRLGVGDVSLRGSGTATHIINKNEAGEPALLIAHPECKNAKTDRKFNLWRVHVTDLRITGNEKSGAGIEARQVNEIYLEGITLSENGGDGVFLNYCYEDPRIVDSLFTYNKKNGVNLAGCHDIVVNANHFEENQDALLCTDGYNLCMNGNNLDDHLGHGVIIENTYGSVLSGNMIEECAGTGIILDRDCYGITLSANVIAHNGAGIDLRDAHGCAVSANTFTILKTNALRIGPDSGRITVTGNNFSNSYIGEKSIKRKVDDAAAGGMLIDNAANISITGNVFSGLTEKAVTLKGERKNIVFASNVLVDVESDLE</sequence>
<keyword evidence="4" id="KW-1185">Reference proteome</keyword>
<dbReference type="InterPro" id="IPR012334">
    <property type="entry name" value="Pectin_lyas_fold"/>
</dbReference>
<dbReference type="RefSeq" id="WP_145201501.1">
    <property type="nucleotide sequence ID" value="NZ_CP036267.1"/>
</dbReference>
<dbReference type="EMBL" id="CP036267">
    <property type="protein sequence ID" value="QDT34102.1"/>
    <property type="molecule type" value="Genomic_DNA"/>
</dbReference>
<dbReference type="InterPro" id="IPR007742">
    <property type="entry name" value="NosD_dom"/>
</dbReference>
<keyword evidence="3" id="KW-0456">Lyase</keyword>
<gene>
    <name evidence="3" type="ORF">Mal48_33620</name>
</gene>
<dbReference type="Proteomes" id="UP000315724">
    <property type="component" value="Chromosome"/>
</dbReference>
<dbReference type="SUPFAM" id="SSF51126">
    <property type="entry name" value="Pectin lyase-like"/>
    <property type="match status" value="1"/>
</dbReference>
<feature type="domain" description="Periplasmic copper-binding protein NosD beta helix" evidence="2">
    <location>
        <begin position="177"/>
        <end position="322"/>
    </location>
</feature>